<accession>A0A0F9ZL94</accession>
<dbReference type="OrthoDB" id="1933717at2759"/>
<evidence type="ECO:0000313" key="5">
    <source>
        <dbReference type="Proteomes" id="UP000034112"/>
    </source>
</evidence>
<dbReference type="SUPFAM" id="SSF51735">
    <property type="entry name" value="NAD(P)-binding Rossmann-fold domains"/>
    <property type="match status" value="1"/>
</dbReference>
<protein>
    <submittedName>
        <fullName evidence="4">Short chain dehydrogenase</fullName>
    </submittedName>
</protein>
<evidence type="ECO:0000313" key="4">
    <source>
        <dbReference type="EMBL" id="KKP01042.1"/>
    </source>
</evidence>
<keyword evidence="3" id="KW-0560">Oxidoreductase</keyword>
<dbReference type="AlphaFoldDB" id="A0A0F9ZL94"/>
<dbReference type="InterPro" id="IPR036291">
    <property type="entry name" value="NAD(P)-bd_dom_sf"/>
</dbReference>
<evidence type="ECO:0000256" key="3">
    <source>
        <dbReference type="ARBA" id="ARBA00023002"/>
    </source>
</evidence>
<dbReference type="Gene3D" id="3.40.50.720">
    <property type="entry name" value="NAD(P)-binding Rossmann-like Domain"/>
    <property type="match status" value="2"/>
</dbReference>
<proteinExistence type="inferred from homology"/>
<keyword evidence="2" id="KW-0521">NADP</keyword>
<dbReference type="PANTHER" id="PTHR43963">
    <property type="entry name" value="CARBONYL REDUCTASE 1-RELATED"/>
    <property type="match status" value="1"/>
</dbReference>
<dbReference type="Pfam" id="PF00106">
    <property type="entry name" value="adh_short"/>
    <property type="match status" value="1"/>
</dbReference>
<dbReference type="InterPro" id="IPR002347">
    <property type="entry name" value="SDR_fam"/>
</dbReference>
<name>A0A0F9ZL94_TRIHA</name>
<gene>
    <name evidence="4" type="ORF">THAR02_06864</name>
</gene>
<evidence type="ECO:0000256" key="2">
    <source>
        <dbReference type="ARBA" id="ARBA00022857"/>
    </source>
</evidence>
<sequence length="190" mass="20741">MYFKIILITGGNTGLGLEIARALCRSSKSYKTLLAGRSLERATAAIEKLASVQLNGSTTVEPIQLDVEDDESINAAFKFVEEQFGRLDILVVNNADEEREESGWSAYRSAEIGMDMMMREWARVLKEDTVKVCAVSPGLLATGLGGDQELLRQMGVMDPQIGVELVTSVIEGERDADMGLVINKAGVQPW</sequence>
<dbReference type="GO" id="GO:0016491">
    <property type="term" value="F:oxidoreductase activity"/>
    <property type="evidence" value="ECO:0007669"/>
    <property type="project" value="UniProtKB-KW"/>
</dbReference>
<organism evidence="4 5">
    <name type="scientific">Trichoderma harzianum</name>
    <name type="common">Hypocrea lixii</name>
    <dbReference type="NCBI Taxonomy" id="5544"/>
    <lineage>
        <taxon>Eukaryota</taxon>
        <taxon>Fungi</taxon>
        <taxon>Dikarya</taxon>
        <taxon>Ascomycota</taxon>
        <taxon>Pezizomycotina</taxon>
        <taxon>Sordariomycetes</taxon>
        <taxon>Hypocreomycetidae</taxon>
        <taxon>Hypocreales</taxon>
        <taxon>Hypocreaceae</taxon>
        <taxon>Trichoderma</taxon>
    </lineage>
</organism>
<comment type="caution">
    <text evidence="4">The sequence shown here is derived from an EMBL/GenBank/DDBJ whole genome shotgun (WGS) entry which is preliminary data.</text>
</comment>
<dbReference type="Proteomes" id="UP000034112">
    <property type="component" value="Unassembled WGS sequence"/>
</dbReference>
<dbReference type="PANTHER" id="PTHR43963:SF6">
    <property type="entry name" value="CHAIN DEHYDROGENASE FAMILY PROTEIN, PUTATIVE (AFU_ORTHOLOGUE AFUA_3G15350)-RELATED"/>
    <property type="match status" value="1"/>
</dbReference>
<evidence type="ECO:0000256" key="1">
    <source>
        <dbReference type="ARBA" id="ARBA00006484"/>
    </source>
</evidence>
<dbReference type="EMBL" id="JOKZ01000216">
    <property type="protein sequence ID" value="KKP01042.1"/>
    <property type="molecule type" value="Genomic_DNA"/>
</dbReference>
<comment type="similarity">
    <text evidence="1">Belongs to the short-chain dehydrogenases/reductases (SDR) family.</text>
</comment>
<reference evidence="5" key="1">
    <citation type="journal article" date="2015" name="Genome Announc.">
        <title>Draft whole-genome sequence of the biocontrol agent Trichoderma harzianum T6776.</title>
        <authorList>
            <person name="Baroncelli R."/>
            <person name="Piaggeschi G."/>
            <person name="Fiorini L."/>
            <person name="Bertolini E."/>
            <person name="Zapparata A."/>
            <person name="Pe M.E."/>
            <person name="Sarrocco S."/>
            <person name="Vannacci G."/>
        </authorList>
    </citation>
    <scope>NUCLEOTIDE SEQUENCE [LARGE SCALE GENOMIC DNA]</scope>
    <source>
        <strain evidence="5">T6776</strain>
    </source>
</reference>
<dbReference type="PRINTS" id="PR00081">
    <property type="entry name" value="GDHRDH"/>
</dbReference>